<protein>
    <submittedName>
        <fullName evidence="5">Cell division protein FtsB</fullName>
    </submittedName>
</protein>
<dbReference type="EMBL" id="UYRR01037812">
    <property type="protein sequence ID" value="VDK71592.1"/>
    <property type="molecule type" value="Genomic_DNA"/>
</dbReference>
<reference evidence="3 4" key="2">
    <citation type="submission" date="2018-11" db="EMBL/GenBank/DDBJ databases">
        <authorList>
            <consortium name="Pathogen Informatics"/>
        </authorList>
    </citation>
    <scope>NUCLEOTIDE SEQUENCE [LARGE SCALE GENOMIC DNA]</scope>
</reference>
<accession>A0A0M3KH74</accession>
<reference evidence="5" key="1">
    <citation type="submission" date="2017-02" db="UniProtKB">
        <authorList>
            <consortium name="WormBaseParasite"/>
        </authorList>
    </citation>
    <scope>IDENTIFICATION</scope>
</reference>
<evidence type="ECO:0000256" key="1">
    <source>
        <dbReference type="SAM" id="Coils"/>
    </source>
</evidence>
<evidence type="ECO:0000313" key="3">
    <source>
        <dbReference type="EMBL" id="VDK71592.1"/>
    </source>
</evidence>
<dbReference type="AlphaFoldDB" id="A0A0M3KH74"/>
<keyword evidence="2" id="KW-1133">Transmembrane helix</keyword>
<evidence type="ECO:0000313" key="4">
    <source>
        <dbReference type="Proteomes" id="UP000267096"/>
    </source>
</evidence>
<gene>
    <name evidence="3" type="ORF">ASIM_LOCUS19722</name>
</gene>
<dbReference type="Proteomes" id="UP000267096">
    <property type="component" value="Unassembled WGS sequence"/>
</dbReference>
<proteinExistence type="predicted"/>
<keyword evidence="2" id="KW-0812">Transmembrane</keyword>
<keyword evidence="1" id="KW-0175">Coiled coil</keyword>
<evidence type="ECO:0000313" key="5">
    <source>
        <dbReference type="WBParaSite" id="ASIM_0002033901-mRNA-1"/>
    </source>
</evidence>
<keyword evidence="4" id="KW-1185">Reference proteome</keyword>
<feature type="transmembrane region" description="Helical" evidence="2">
    <location>
        <begin position="6"/>
        <end position="26"/>
    </location>
</feature>
<name>A0A0M3KH74_ANISI</name>
<evidence type="ECO:0000256" key="2">
    <source>
        <dbReference type="SAM" id="Phobius"/>
    </source>
</evidence>
<organism evidence="5">
    <name type="scientific">Anisakis simplex</name>
    <name type="common">Herring worm</name>
    <dbReference type="NCBI Taxonomy" id="6269"/>
    <lineage>
        <taxon>Eukaryota</taxon>
        <taxon>Metazoa</taxon>
        <taxon>Ecdysozoa</taxon>
        <taxon>Nematoda</taxon>
        <taxon>Chromadorea</taxon>
        <taxon>Rhabditida</taxon>
        <taxon>Spirurina</taxon>
        <taxon>Ascaridomorpha</taxon>
        <taxon>Ascaridoidea</taxon>
        <taxon>Anisakidae</taxon>
        <taxon>Anisakis</taxon>
        <taxon>Anisakis simplex complex</taxon>
    </lineage>
</organism>
<keyword evidence="2" id="KW-0472">Membrane</keyword>
<sequence>MSTNFSRLLLQLLAAGVVVFYVYIFWTFNRENSVTKNFEDLKWEVEQLEKHLKDSESNVEKIRQELSAQQAIYRRLISKDDSIRVQPRHRGERLRPG</sequence>
<dbReference type="WBParaSite" id="ASIM_0002033901-mRNA-1">
    <property type="protein sequence ID" value="ASIM_0002033901-mRNA-1"/>
    <property type="gene ID" value="ASIM_0002033901"/>
</dbReference>
<feature type="coiled-coil region" evidence="1">
    <location>
        <begin position="38"/>
        <end position="72"/>
    </location>
</feature>